<dbReference type="EMBL" id="CACVBM020001419">
    <property type="protein sequence ID" value="CAA7049608.1"/>
    <property type="molecule type" value="Genomic_DNA"/>
</dbReference>
<comment type="caution">
    <text evidence="1">The sequence shown here is derived from an EMBL/GenBank/DDBJ whole genome shotgun (WGS) entry which is preliminary data.</text>
</comment>
<dbReference type="AlphaFoldDB" id="A0A6D2KK65"/>
<evidence type="ECO:0000313" key="2">
    <source>
        <dbReference type="Proteomes" id="UP000467841"/>
    </source>
</evidence>
<proteinExistence type="predicted"/>
<accession>A0A6D2KK65</accession>
<sequence length="93" mass="10667">RSRALARRSQVRKLSLNESNENLASTFRSGNSGIGSCTWTRYAEEVAIYFGAIKGGRFLITRHKFHFRESLIFSLRDNSDKFLSRKHLLTSLS</sequence>
<protein>
    <submittedName>
        <fullName evidence="1">Uncharacterized protein</fullName>
    </submittedName>
</protein>
<evidence type="ECO:0000313" key="1">
    <source>
        <dbReference type="EMBL" id="CAA7049608.1"/>
    </source>
</evidence>
<reference evidence="1" key="1">
    <citation type="submission" date="2020-01" db="EMBL/GenBank/DDBJ databases">
        <authorList>
            <person name="Mishra B."/>
        </authorList>
    </citation>
    <scope>NUCLEOTIDE SEQUENCE [LARGE SCALE GENOMIC DNA]</scope>
</reference>
<keyword evidence="2" id="KW-1185">Reference proteome</keyword>
<name>A0A6D2KK65_9BRAS</name>
<gene>
    <name evidence="1" type="ORF">MERR_LOCUS36843</name>
</gene>
<feature type="non-terminal residue" evidence="1">
    <location>
        <position position="1"/>
    </location>
</feature>
<organism evidence="1 2">
    <name type="scientific">Microthlaspi erraticum</name>
    <dbReference type="NCBI Taxonomy" id="1685480"/>
    <lineage>
        <taxon>Eukaryota</taxon>
        <taxon>Viridiplantae</taxon>
        <taxon>Streptophyta</taxon>
        <taxon>Embryophyta</taxon>
        <taxon>Tracheophyta</taxon>
        <taxon>Spermatophyta</taxon>
        <taxon>Magnoliopsida</taxon>
        <taxon>eudicotyledons</taxon>
        <taxon>Gunneridae</taxon>
        <taxon>Pentapetalae</taxon>
        <taxon>rosids</taxon>
        <taxon>malvids</taxon>
        <taxon>Brassicales</taxon>
        <taxon>Brassicaceae</taxon>
        <taxon>Coluteocarpeae</taxon>
        <taxon>Microthlaspi</taxon>
    </lineage>
</organism>
<dbReference type="Proteomes" id="UP000467841">
    <property type="component" value="Unassembled WGS sequence"/>
</dbReference>